<protein>
    <submittedName>
        <fullName evidence="1">Uncharacterized protein</fullName>
    </submittedName>
</protein>
<dbReference type="Proteomes" id="UP001150925">
    <property type="component" value="Unassembled WGS sequence"/>
</dbReference>
<name>A0A9W8AMC2_9FUNG</name>
<proteinExistence type="predicted"/>
<organism evidence="1 2">
    <name type="scientific">Dispira parvispora</name>
    <dbReference type="NCBI Taxonomy" id="1520584"/>
    <lineage>
        <taxon>Eukaryota</taxon>
        <taxon>Fungi</taxon>
        <taxon>Fungi incertae sedis</taxon>
        <taxon>Zoopagomycota</taxon>
        <taxon>Kickxellomycotina</taxon>
        <taxon>Dimargaritomycetes</taxon>
        <taxon>Dimargaritales</taxon>
        <taxon>Dimargaritaceae</taxon>
        <taxon>Dispira</taxon>
    </lineage>
</organism>
<comment type="caution">
    <text evidence="1">The sequence shown here is derived from an EMBL/GenBank/DDBJ whole genome shotgun (WGS) entry which is preliminary data.</text>
</comment>
<evidence type="ECO:0000313" key="1">
    <source>
        <dbReference type="EMBL" id="KAJ1959781.1"/>
    </source>
</evidence>
<evidence type="ECO:0000313" key="2">
    <source>
        <dbReference type="Proteomes" id="UP001150925"/>
    </source>
</evidence>
<sequence>MQGPLGSIINVICPSLGNPPGSSDLKDSLSKLDDEEFSSLFSWEMSAFKAYIQDIYHYSLSESVRNRRQELRVLAGGYHPVLSTSIPAHQDTVHSQHPKALAEDNFPSPAKCKVIHGVLQNGLLIFPDKMFVRPIPSPYLKLKPISPTDIDNAQLLRISPSLFLGKHLYFTERGVLINEFERRVNTQQFRETVRRTMGDFAEHYALYFQEDPIQVDHYEYIFQHNLSKAMKVVFSTLLNMFMLDMYDMEKLRVYIEYLLECEPNDKGFDSLMAVQLTYPPGVQDTVRKLIEMASKTLSLQKTLGVRFREEKWC</sequence>
<dbReference type="EMBL" id="JANBPY010001498">
    <property type="protein sequence ID" value="KAJ1959781.1"/>
    <property type="molecule type" value="Genomic_DNA"/>
</dbReference>
<reference evidence="1" key="1">
    <citation type="submission" date="2022-07" db="EMBL/GenBank/DDBJ databases">
        <title>Phylogenomic reconstructions and comparative analyses of Kickxellomycotina fungi.</title>
        <authorList>
            <person name="Reynolds N.K."/>
            <person name="Stajich J.E."/>
            <person name="Barry K."/>
            <person name="Grigoriev I.V."/>
            <person name="Crous P."/>
            <person name="Smith M.E."/>
        </authorList>
    </citation>
    <scope>NUCLEOTIDE SEQUENCE</scope>
    <source>
        <strain evidence="1">RSA 1196</strain>
    </source>
</reference>
<keyword evidence="2" id="KW-1185">Reference proteome</keyword>
<accession>A0A9W8AMC2</accession>
<gene>
    <name evidence="1" type="ORF">IWQ62_004480</name>
</gene>
<dbReference type="AlphaFoldDB" id="A0A9W8AMC2"/>